<dbReference type="PRINTS" id="PR00359">
    <property type="entry name" value="BP450"/>
</dbReference>
<evidence type="ECO:0000256" key="2">
    <source>
        <dbReference type="RuleBase" id="RU000461"/>
    </source>
</evidence>
<keyword evidence="4" id="KW-1185">Reference proteome</keyword>
<dbReference type="SUPFAM" id="SSF48264">
    <property type="entry name" value="Cytochrome P450"/>
    <property type="match status" value="1"/>
</dbReference>
<dbReference type="InterPro" id="IPR002397">
    <property type="entry name" value="Cyt_P450_B"/>
</dbReference>
<dbReference type="PANTHER" id="PTHR46696:SF4">
    <property type="entry name" value="BIOTIN BIOSYNTHESIS CYTOCHROME P450"/>
    <property type="match status" value="1"/>
</dbReference>
<dbReference type="Gene3D" id="1.10.630.10">
    <property type="entry name" value="Cytochrome P450"/>
    <property type="match status" value="1"/>
</dbReference>
<dbReference type="InterPro" id="IPR001128">
    <property type="entry name" value="Cyt_P450"/>
</dbReference>
<gene>
    <name evidence="3" type="ORF">ACFOX0_21410</name>
</gene>
<dbReference type="InterPro" id="IPR017972">
    <property type="entry name" value="Cyt_P450_CS"/>
</dbReference>
<organism evidence="3 4">
    <name type="scientific">Micromonospora zhanjiangensis</name>
    <dbReference type="NCBI Taxonomy" id="1522057"/>
    <lineage>
        <taxon>Bacteria</taxon>
        <taxon>Bacillati</taxon>
        <taxon>Actinomycetota</taxon>
        <taxon>Actinomycetes</taxon>
        <taxon>Micromonosporales</taxon>
        <taxon>Micromonosporaceae</taxon>
        <taxon>Micromonospora</taxon>
    </lineage>
</organism>
<dbReference type="PANTHER" id="PTHR46696">
    <property type="entry name" value="P450, PUTATIVE (EUROFUNG)-RELATED"/>
    <property type="match status" value="1"/>
</dbReference>
<evidence type="ECO:0000313" key="3">
    <source>
        <dbReference type="EMBL" id="MFC4108479.1"/>
    </source>
</evidence>
<keyword evidence="2" id="KW-0408">Iron</keyword>
<name>A0ABV8KR50_9ACTN</name>
<keyword evidence="2" id="KW-0503">Monooxygenase</keyword>
<keyword evidence="2" id="KW-0349">Heme</keyword>
<dbReference type="PROSITE" id="PS00086">
    <property type="entry name" value="CYTOCHROME_P450"/>
    <property type="match status" value="1"/>
</dbReference>
<sequence length="406" mass="44038">MTAGLARVDLADPDLYATGDPHAVWRRLRASDPVHWQPPTGGRPGFWSVTRYTDVDRVLSDHATFTSERGTLLNLLGRPDPAAGRQLAATDPPRHDRMRAPLQQALSPRAVQRCVPHVAAAVDRVLDPVRQAAGGVVDLVPVLRLLPLAAAGPLLGLPTPDWPRLATLAAMCAAEDDAEVQLPGGVEATLARGHRELFAYFADLVRQRSRTPGDDLISVLVRMRFDGGPLRPSAVVANCYSLLLGAAVTLPCVPAATVAHLGATGRWRGFADQPDLLDDAVEEALRYASPAMHFMRQVRSPARLGDTDLNEGDAVVAWLAAANRDPAVFVDPDRFVPTRRPNRHLTFGSGRHYCIGANLARLTLRLLFGALAREFADLEPAGPVVRVRSTFLAGIKRLPVTPRRHR</sequence>
<dbReference type="EMBL" id="JBHSBN010000016">
    <property type="protein sequence ID" value="MFC4108479.1"/>
    <property type="molecule type" value="Genomic_DNA"/>
</dbReference>
<keyword evidence="2" id="KW-0479">Metal-binding</keyword>
<reference evidence="4" key="1">
    <citation type="journal article" date="2019" name="Int. J. Syst. Evol. Microbiol.">
        <title>The Global Catalogue of Microorganisms (GCM) 10K type strain sequencing project: providing services to taxonomists for standard genome sequencing and annotation.</title>
        <authorList>
            <consortium name="The Broad Institute Genomics Platform"/>
            <consortium name="The Broad Institute Genome Sequencing Center for Infectious Disease"/>
            <person name="Wu L."/>
            <person name="Ma J."/>
        </authorList>
    </citation>
    <scope>NUCLEOTIDE SEQUENCE [LARGE SCALE GENOMIC DNA]</scope>
    <source>
        <strain evidence="4">2902at01</strain>
    </source>
</reference>
<dbReference type="Proteomes" id="UP001595868">
    <property type="component" value="Unassembled WGS sequence"/>
</dbReference>
<dbReference type="RefSeq" id="WP_377548804.1">
    <property type="nucleotide sequence ID" value="NZ_JBHSBN010000016.1"/>
</dbReference>
<evidence type="ECO:0000313" key="4">
    <source>
        <dbReference type="Proteomes" id="UP001595868"/>
    </source>
</evidence>
<dbReference type="Pfam" id="PF00067">
    <property type="entry name" value="p450"/>
    <property type="match status" value="1"/>
</dbReference>
<protein>
    <submittedName>
        <fullName evidence="3">Cytochrome P450</fullName>
    </submittedName>
</protein>
<comment type="caution">
    <text evidence="3">The sequence shown here is derived from an EMBL/GenBank/DDBJ whole genome shotgun (WGS) entry which is preliminary data.</text>
</comment>
<comment type="similarity">
    <text evidence="1 2">Belongs to the cytochrome P450 family.</text>
</comment>
<proteinExistence type="inferred from homology"/>
<keyword evidence="2" id="KW-0560">Oxidoreductase</keyword>
<dbReference type="InterPro" id="IPR036396">
    <property type="entry name" value="Cyt_P450_sf"/>
</dbReference>
<evidence type="ECO:0000256" key="1">
    <source>
        <dbReference type="ARBA" id="ARBA00010617"/>
    </source>
</evidence>
<accession>A0ABV8KR50</accession>